<evidence type="ECO:0000313" key="7">
    <source>
        <dbReference type="EMBL" id="KAK7472411.1"/>
    </source>
</evidence>
<dbReference type="EMBL" id="JBANRG010000001">
    <property type="protein sequence ID" value="KAK7472411.1"/>
    <property type="molecule type" value="Genomic_DNA"/>
</dbReference>
<evidence type="ECO:0000256" key="2">
    <source>
        <dbReference type="ARBA" id="ARBA00022801"/>
    </source>
</evidence>
<keyword evidence="1" id="KW-0547">Nucleotide-binding</keyword>
<protein>
    <recommendedName>
        <fullName evidence="6">DNA2/NAM7 helicase-like C-terminal domain-containing protein</fullName>
    </recommendedName>
</protein>
<accession>A0ABR1KAA3</accession>
<gene>
    <name evidence="7" type="ORF">VKT23_000525</name>
</gene>
<dbReference type="SUPFAM" id="SSF52540">
    <property type="entry name" value="P-loop containing nucleoside triphosphate hydrolases"/>
    <property type="match status" value="1"/>
</dbReference>
<dbReference type="Pfam" id="PF13087">
    <property type="entry name" value="AAA_12"/>
    <property type="match status" value="1"/>
</dbReference>
<feature type="region of interest" description="Disordered" evidence="5">
    <location>
        <begin position="1115"/>
        <end position="1137"/>
    </location>
</feature>
<keyword evidence="4" id="KW-0067">ATP-binding</keyword>
<comment type="caution">
    <text evidence="7">The sequence shown here is derived from an EMBL/GenBank/DDBJ whole genome shotgun (WGS) entry which is preliminary data.</text>
</comment>
<evidence type="ECO:0000256" key="1">
    <source>
        <dbReference type="ARBA" id="ARBA00022741"/>
    </source>
</evidence>
<evidence type="ECO:0000313" key="8">
    <source>
        <dbReference type="Proteomes" id="UP001498398"/>
    </source>
</evidence>
<dbReference type="InterPro" id="IPR041679">
    <property type="entry name" value="DNA2/NAM7-like_C"/>
</dbReference>
<evidence type="ECO:0000259" key="6">
    <source>
        <dbReference type="Pfam" id="PF13087"/>
    </source>
</evidence>
<dbReference type="Pfam" id="PF13604">
    <property type="entry name" value="AAA_30"/>
    <property type="match status" value="1"/>
</dbReference>
<evidence type="ECO:0000256" key="4">
    <source>
        <dbReference type="ARBA" id="ARBA00022840"/>
    </source>
</evidence>
<dbReference type="Gene3D" id="3.40.50.300">
    <property type="entry name" value="P-loop containing nucleotide triphosphate hydrolases"/>
    <property type="match status" value="2"/>
</dbReference>
<evidence type="ECO:0000256" key="5">
    <source>
        <dbReference type="SAM" id="MobiDB-lite"/>
    </source>
</evidence>
<evidence type="ECO:0000256" key="3">
    <source>
        <dbReference type="ARBA" id="ARBA00022806"/>
    </source>
</evidence>
<proteinExistence type="predicted"/>
<organism evidence="7 8">
    <name type="scientific">Marasmiellus scandens</name>
    <dbReference type="NCBI Taxonomy" id="2682957"/>
    <lineage>
        <taxon>Eukaryota</taxon>
        <taxon>Fungi</taxon>
        <taxon>Dikarya</taxon>
        <taxon>Basidiomycota</taxon>
        <taxon>Agaricomycotina</taxon>
        <taxon>Agaricomycetes</taxon>
        <taxon>Agaricomycetidae</taxon>
        <taxon>Agaricales</taxon>
        <taxon>Marasmiineae</taxon>
        <taxon>Omphalotaceae</taxon>
        <taxon>Marasmiellus</taxon>
    </lineage>
</organism>
<keyword evidence="2" id="KW-0378">Hydrolase</keyword>
<name>A0ABR1KAA3_9AGAR</name>
<reference evidence="7 8" key="1">
    <citation type="submission" date="2024-01" db="EMBL/GenBank/DDBJ databases">
        <title>A draft genome for the cacao thread blight pathogen Marasmiellus scandens.</title>
        <authorList>
            <person name="Baruah I.K."/>
            <person name="Leung J."/>
            <person name="Bukari Y."/>
            <person name="Amoako-Attah I."/>
            <person name="Meinhardt L.W."/>
            <person name="Bailey B.A."/>
            <person name="Cohen S.P."/>
        </authorList>
    </citation>
    <scope>NUCLEOTIDE SEQUENCE [LARGE SCALE GENOMIC DNA]</scope>
    <source>
        <strain evidence="7 8">GH-19</strain>
    </source>
</reference>
<dbReference type="Proteomes" id="UP001498398">
    <property type="component" value="Unassembled WGS sequence"/>
</dbReference>
<keyword evidence="8" id="KW-1185">Reference proteome</keyword>
<dbReference type="InterPro" id="IPR050534">
    <property type="entry name" value="Coronavir_polyprotein_1ab"/>
</dbReference>
<dbReference type="InterPro" id="IPR027417">
    <property type="entry name" value="P-loop_NTPase"/>
</dbReference>
<feature type="domain" description="DNA2/NAM7 helicase-like C-terminal" evidence="6">
    <location>
        <begin position="1139"/>
        <end position="1402"/>
    </location>
</feature>
<dbReference type="PANTHER" id="PTHR43788:SF8">
    <property type="entry name" value="DNA-BINDING PROTEIN SMUBP-2"/>
    <property type="match status" value="1"/>
</dbReference>
<dbReference type="PANTHER" id="PTHR43788">
    <property type="entry name" value="DNA2/NAM7 HELICASE FAMILY MEMBER"/>
    <property type="match status" value="1"/>
</dbReference>
<keyword evidence="3" id="KW-0347">Helicase</keyword>
<sequence>MAGGKKSLSATNLAAYHHFSCDLYLYNTYHGTARKSLSVPQNQSSELSKAQFQRGLDWEQCLLAWLDKQQLLLTVPSLTLQGEDLVENILADDRDHFFISGLSLFPPQRDLDRLYTDAGKDPVKFGVAKPDLLEIKRSENGFAWKVIDAKASKSAKTSHHVQIYFYTLCLQYLLPQPLFRPANSASIWLPPEHGFDSHPPSFDDLKTIDISLFSFPVNDFLFHRLPNTLSLPRNNVSWHLNPICKGCPFTSECREQSIKEGRLGSMSNISLSEGRTLKSLLEVWHTSPPVTKHHLTDIEDLATIFEKGESVQKLTSAYPITMRKAKRILALPTRNRMRPVVSPVIEAQKTQKIQVIQRRNYSCPQREDISIVVSVLQDPSSPSADIVSFCISIFSSIPLPSIPQVLYGDGFELIASLAFVIETILVHQANLPTLPSTQFYVWSSAEHAALQTHLINSALAASHLTRDIRLCIGALAQGASLLQTTFQPILLSGALMDFLGKGRRPKAEYQSILERMDLSTEGTVTQLKQRIQDELRKYQNDGGRQEVEEQRRKEIGQVPRVVVLKREVEKSLAFPIPGFWDLPECCEVLELAGDCPSDETLFDAYVRHSSTDKLLEDRNRYVHGVLCSLRQRVSGKDFNLLVNEANPLSANFMDICREEQLRKLFYMQQFEVLTRLSELWKSRIDGCPDAPVLEYHSTREGRNGIMEHVFYLMSGSIDTPASDKERSFFDYILVEDIDCDDPESGNNLPVEALFDDLEVSGLVFPLNQFTRSRWEAQHPTVQKELLLADVRDIDIDGSRTKVVLQTWSLDGGQLTTGTHYRLSPRLVDFNVGKVLSTLFELDLRLASEDGPMPFLQLMLDPKSFKMSDDPNYSMAQEVYRQAGTDLQRLFRELKGLDVESASALVLKASQNRAAQHILANRLTVIWGPPGTGKTHTIALSILRLMNAQDILSHRLNDSSRKIIFMTAMTHAAIEALLKRLTHLIECYRSIENLPTEWLDKIKIEHIKNGNDHPAPSRTRKNHYLYAGTIYQLYNFSKKYSFSVDCVMIDEAGQIALSSAALVLRSLHSTGRIIVAGDSEQLAPILAAQYPKLKTGHIFGSILDCLMHFSQHTKKTNEGVLRPPSPALTESSDGDFSSSQSTVVQLTENFRLNPDLGEFVSTIYSRAFRPQKVQARQLASALGKVEDDIGIDFAVQPKVMEAVQNFFVGLSGAMLRQPQTILKPPPIESRTSPSYDVSGSTTEIAPHPISLALLRLETFSTRRKEGIGYEVHVRAEAQVAVALIMSIKRCAPSEDIFVATPHRVQRQAVRAALAAANAYLPMIEAMERLGFGGNKKEAKKPERKGRVTVDTVERLQGSEAAFVICLFSLPASASSDLKFLLERRRLNVAISRAKTLCILVSSSEVLRPPVGVFADDESAKGYAFLRAFEDRAWSGDIKVDVDLIG</sequence>